<evidence type="ECO:0000313" key="5">
    <source>
        <dbReference type="Proteomes" id="UP000034410"/>
    </source>
</evidence>
<name>A0A0F7JXI8_9GAMM</name>
<dbReference type="Pfam" id="PF13464">
    <property type="entry name" value="RodZ_C"/>
    <property type="match status" value="1"/>
</dbReference>
<dbReference type="Proteomes" id="UP000034410">
    <property type="component" value="Chromosome"/>
</dbReference>
<keyword evidence="2" id="KW-1133">Transmembrane helix</keyword>
<gene>
    <name evidence="4" type="ORF">AAY24_08585</name>
</gene>
<feature type="region of interest" description="Disordered" evidence="1">
    <location>
        <begin position="1"/>
        <end position="21"/>
    </location>
</feature>
<dbReference type="AlphaFoldDB" id="A0A0F7JXI8"/>
<evidence type="ECO:0000313" key="4">
    <source>
        <dbReference type="EMBL" id="AKH20397.1"/>
    </source>
</evidence>
<keyword evidence="2" id="KW-0472">Membrane</keyword>
<dbReference type="InterPro" id="IPR010982">
    <property type="entry name" value="Lambda_DNA-bd_dom_sf"/>
</dbReference>
<organism evidence="4 5">
    <name type="scientific">Sedimenticola thiotaurini</name>
    <dbReference type="NCBI Taxonomy" id="1543721"/>
    <lineage>
        <taxon>Bacteria</taxon>
        <taxon>Pseudomonadati</taxon>
        <taxon>Pseudomonadota</taxon>
        <taxon>Gammaproteobacteria</taxon>
        <taxon>Chromatiales</taxon>
        <taxon>Sedimenticolaceae</taxon>
        <taxon>Sedimenticola</taxon>
    </lineage>
</organism>
<dbReference type="InterPro" id="IPR025194">
    <property type="entry name" value="RodZ-like_C"/>
</dbReference>
<dbReference type="InterPro" id="IPR050400">
    <property type="entry name" value="Bact_Cytoskel_RodZ"/>
</dbReference>
<dbReference type="GO" id="GO:0003677">
    <property type="term" value="F:DNA binding"/>
    <property type="evidence" value="ECO:0007669"/>
    <property type="project" value="InterPro"/>
</dbReference>
<dbReference type="KEGG" id="seds:AAY24_08585"/>
<reference evidence="4 5" key="1">
    <citation type="journal article" date="2015" name="Genome Announc.">
        <title>Complete Genome Sequence of Sedimenticola thiotaurini Strain SIP-G1, a Polyphosphate- and Polyhydroxyalkanoate-Accumulating Sulfur-Oxidizing Gammaproteobacterium Isolated from Salt Marsh Sediments.</title>
        <authorList>
            <person name="Flood B.E."/>
            <person name="Jones D.S."/>
            <person name="Bailey J.V."/>
        </authorList>
    </citation>
    <scope>NUCLEOTIDE SEQUENCE [LARGE SCALE GENOMIC DNA]</scope>
    <source>
        <strain evidence="4 5">SIP-G1</strain>
    </source>
</reference>
<dbReference type="OrthoDB" id="9790252at2"/>
<dbReference type="RefSeq" id="WP_046859332.1">
    <property type="nucleotide sequence ID" value="NZ_CP011412.1"/>
</dbReference>
<feature type="compositionally biased region" description="Acidic residues" evidence="1">
    <location>
        <begin position="1"/>
        <end position="11"/>
    </location>
</feature>
<dbReference type="EMBL" id="CP011412">
    <property type="protein sequence ID" value="AKH20397.1"/>
    <property type="molecule type" value="Genomic_DNA"/>
</dbReference>
<evidence type="ECO:0000256" key="2">
    <source>
        <dbReference type="SAM" id="Phobius"/>
    </source>
</evidence>
<evidence type="ECO:0000259" key="3">
    <source>
        <dbReference type="Pfam" id="PF13464"/>
    </source>
</evidence>
<accession>A0A0F7JXI8</accession>
<keyword evidence="5" id="KW-1185">Reference proteome</keyword>
<feature type="transmembrane region" description="Helical" evidence="2">
    <location>
        <begin position="115"/>
        <end position="136"/>
    </location>
</feature>
<sequence>MNAAENTEEAPDTPVIQGPGKQLRDVRVAKEMDVNRVASLLHLNVSMLEALEADDFSKLPSAVFVQGYLRNYARLLDVPVGPILDAFHLYRPAEEENANLQPAEIKREVRSSHTLIRLITWLIVIAIIGLVVTWWYGYLQWPLGGSAGSDTQAIEQQVDQSLAEPGGPLVAEDGSVTLPALLDKPEILDAPVTEPEESSVTTSSEGPEAGTMVPGEISSEPTEDSAEGMVEAPLAESLAPTAATDQADLSAVVSVSFSDACWTDIKDASGNFRVIGNKVAGDRLVLGGEAPYQMVFGNASAVRVTVRGEPYDLAPHIRGNVAKLTLRIE</sequence>
<feature type="domain" description="Cytoskeleton protein RodZ-like C-terminal" evidence="3">
    <location>
        <begin position="255"/>
        <end position="325"/>
    </location>
</feature>
<feature type="region of interest" description="Disordered" evidence="1">
    <location>
        <begin position="188"/>
        <end position="228"/>
    </location>
</feature>
<dbReference type="Gene3D" id="1.10.260.40">
    <property type="entry name" value="lambda repressor-like DNA-binding domains"/>
    <property type="match status" value="1"/>
</dbReference>
<dbReference type="Pfam" id="PF13413">
    <property type="entry name" value="HTH_25"/>
    <property type="match status" value="1"/>
</dbReference>
<dbReference type="PANTHER" id="PTHR34475:SF1">
    <property type="entry name" value="CYTOSKELETON PROTEIN RODZ"/>
    <property type="match status" value="1"/>
</dbReference>
<keyword evidence="2" id="KW-0812">Transmembrane</keyword>
<proteinExistence type="predicted"/>
<evidence type="ECO:0000256" key="1">
    <source>
        <dbReference type="SAM" id="MobiDB-lite"/>
    </source>
</evidence>
<protein>
    <recommendedName>
        <fullName evidence="3">Cytoskeleton protein RodZ-like C-terminal domain-containing protein</fullName>
    </recommendedName>
</protein>
<dbReference type="PANTHER" id="PTHR34475">
    <property type="match status" value="1"/>
</dbReference>